<dbReference type="KEGG" id="stac:ABII15_26505"/>
<evidence type="ECO:0000313" key="2">
    <source>
        <dbReference type="EMBL" id="XCJ73295.1"/>
    </source>
</evidence>
<dbReference type="PROSITE" id="PS50943">
    <property type="entry name" value="HTH_CROC1"/>
    <property type="match status" value="1"/>
</dbReference>
<dbReference type="InterPro" id="IPR010982">
    <property type="entry name" value="Lambda_DNA-bd_dom_sf"/>
</dbReference>
<dbReference type="RefSeq" id="WP_353944781.1">
    <property type="nucleotide sequence ID" value="NZ_CP159534.1"/>
</dbReference>
<dbReference type="AlphaFoldDB" id="A0AAU8IYI8"/>
<sequence length="233" mass="25769">MQHKAPANQPTPPFNAPAARRLREALGMAPGHVAYGMRASYGLAYITPETIIAWERGEATPSAAELTALAGALWCSPGELIGAPRTLREHRLALGLAPEDVARFVGLEIQSYLRMEETGDWRGNERQSSALAEVLRLAPRAFATVTGRDGQLAELLRRAVTTRWQAYTKPLSRLIPVTRRELEDVLHEMHLEYQALMAATLSWGGGSSSGSGDAGRDFMERILDEFWSRIRYL</sequence>
<dbReference type="CDD" id="cd00093">
    <property type="entry name" value="HTH_XRE"/>
    <property type="match status" value="1"/>
</dbReference>
<dbReference type="SMART" id="SM00530">
    <property type="entry name" value="HTH_XRE"/>
    <property type="match status" value="2"/>
</dbReference>
<dbReference type="EMBL" id="CP159534">
    <property type="protein sequence ID" value="XCJ73295.1"/>
    <property type="molecule type" value="Genomic_DNA"/>
</dbReference>
<protein>
    <submittedName>
        <fullName evidence="2">Helix-turn-helix transcriptional regulator</fullName>
    </submittedName>
</protein>
<dbReference type="InterPro" id="IPR001387">
    <property type="entry name" value="Cro/C1-type_HTH"/>
</dbReference>
<gene>
    <name evidence="2" type="ORF">ABII15_26505</name>
</gene>
<accession>A0AAU8IYI8</accession>
<dbReference type="GO" id="GO:0003677">
    <property type="term" value="F:DNA binding"/>
    <property type="evidence" value="ECO:0007669"/>
    <property type="project" value="InterPro"/>
</dbReference>
<dbReference type="Gene3D" id="1.10.260.40">
    <property type="entry name" value="lambda repressor-like DNA-binding domains"/>
    <property type="match status" value="1"/>
</dbReference>
<feature type="domain" description="HTH cro/C1-type" evidence="1">
    <location>
        <begin position="43"/>
        <end position="80"/>
    </location>
</feature>
<name>A0AAU8IYI8_9ACTN</name>
<dbReference type="SUPFAM" id="SSF47413">
    <property type="entry name" value="lambda repressor-like DNA-binding domains"/>
    <property type="match status" value="1"/>
</dbReference>
<evidence type="ECO:0000259" key="1">
    <source>
        <dbReference type="PROSITE" id="PS50943"/>
    </source>
</evidence>
<proteinExistence type="predicted"/>
<organism evidence="2">
    <name type="scientific">Streptomyces tabacisoli</name>
    <dbReference type="NCBI Taxonomy" id="3156398"/>
    <lineage>
        <taxon>Bacteria</taxon>
        <taxon>Bacillati</taxon>
        <taxon>Actinomycetota</taxon>
        <taxon>Actinomycetes</taxon>
        <taxon>Kitasatosporales</taxon>
        <taxon>Streptomycetaceae</taxon>
        <taxon>Streptomyces</taxon>
    </lineage>
</organism>
<reference evidence="2" key="1">
    <citation type="submission" date="2024-06" db="EMBL/GenBank/DDBJ databases">
        <title>Streptomyces sp. strain HUAS MG91 genome sequences.</title>
        <authorList>
            <person name="Mo P."/>
        </authorList>
    </citation>
    <scope>NUCLEOTIDE SEQUENCE</scope>
    <source>
        <strain evidence="2">HUAS MG91</strain>
    </source>
</reference>